<evidence type="ECO:0000313" key="2">
    <source>
        <dbReference type="Proteomes" id="UP001549019"/>
    </source>
</evidence>
<name>A0ABV2E6E4_9STAP</name>
<evidence type="ECO:0000313" key="1">
    <source>
        <dbReference type="EMBL" id="MET3109977.1"/>
    </source>
</evidence>
<organism evidence="1 2">
    <name type="scientific">Salinicoccus halitifaciens</name>
    <dbReference type="NCBI Taxonomy" id="1073415"/>
    <lineage>
        <taxon>Bacteria</taxon>
        <taxon>Bacillati</taxon>
        <taxon>Bacillota</taxon>
        <taxon>Bacilli</taxon>
        <taxon>Bacillales</taxon>
        <taxon>Staphylococcaceae</taxon>
        <taxon>Salinicoccus</taxon>
    </lineage>
</organism>
<gene>
    <name evidence="1" type="ORF">ABHD89_000365</name>
</gene>
<protein>
    <submittedName>
        <fullName evidence="1">Uncharacterized protein</fullName>
    </submittedName>
</protein>
<dbReference type="EMBL" id="JBDZDV010000001">
    <property type="protein sequence ID" value="MET3109977.1"/>
    <property type="molecule type" value="Genomic_DNA"/>
</dbReference>
<dbReference type="Gene3D" id="1.20.120.1450">
    <property type="match status" value="1"/>
</dbReference>
<dbReference type="Proteomes" id="UP001549019">
    <property type="component" value="Unassembled WGS sequence"/>
</dbReference>
<keyword evidence="2" id="KW-1185">Reference proteome</keyword>
<comment type="caution">
    <text evidence="1">The sequence shown here is derived from an EMBL/GenBank/DDBJ whole genome shotgun (WGS) entry which is preliminary data.</text>
</comment>
<proteinExistence type="predicted"/>
<dbReference type="RefSeq" id="WP_230820712.1">
    <property type="nucleotide sequence ID" value="NZ_JAJNCU010000001.1"/>
</dbReference>
<sequence>MENLIQQIEKDLKNNKLELHSEPFFAFFNDESNIIRDPHICHAVLFFNKALQILDKEPEAEEREEHVLTGDYFFSQFYKILAAHNEYKVINDVSGISKAITSKKSAYAEIPENPSPEELQHLLFAPLLYLVDNGYAQDSLLSLISRYIEEIDIKKLPYITKSTGDDNG</sequence>
<accession>A0ABV2E6E4</accession>
<reference evidence="1 2" key="1">
    <citation type="submission" date="2024-05" db="EMBL/GenBank/DDBJ databases">
        <title>Genomic Encyclopedia of Type Strains, Phase IV (KMG-IV): sequencing the most valuable type-strain genomes for metagenomic binning, comparative biology and taxonomic classification.</title>
        <authorList>
            <person name="Goeker M."/>
        </authorList>
    </citation>
    <scope>NUCLEOTIDE SEQUENCE [LARGE SCALE GENOMIC DNA]</scope>
    <source>
        <strain evidence="1 2">DSM 25286</strain>
    </source>
</reference>